<proteinExistence type="inferred from homology"/>
<dbReference type="SMART" id="SM00225">
    <property type="entry name" value="BTB"/>
    <property type="match status" value="1"/>
</dbReference>
<gene>
    <name evidence="5" type="ORF">BDA96_05G206900</name>
</gene>
<reference evidence="5" key="2">
    <citation type="submission" date="2020-10" db="EMBL/GenBank/DDBJ databases">
        <authorList>
            <person name="Cooper E.A."/>
            <person name="Brenton Z.W."/>
            <person name="Flinn B.S."/>
            <person name="Jenkins J."/>
            <person name="Shu S."/>
            <person name="Flowers D."/>
            <person name="Luo F."/>
            <person name="Wang Y."/>
            <person name="Xia P."/>
            <person name="Barry K."/>
            <person name="Daum C."/>
            <person name="Lipzen A."/>
            <person name="Yoshinaga Y."/>
            <person name="Schmutz J."/>
            <person name="Saski C."/>
            <person name="Vermerris W."/>
            <person name="Kresovich S."/>
        </authorList>
    </citation>
    <scope>NUCLEOTIDE SEQUENCE</scope>
</reference>
<dbReference type="InterPro" id="IPR045005">
    <property type="entry name" value="BPM1-6"/>
</dbReference>
<dbReference type="PROSITE" id="PS50144">
    <property type="entry name" value="MATH"/>
    <property type="match status" value="1"/>
</dbReference>
<dbReference type="Proteomes" id="UP000807115">
    <property type="component" value="Chromosome 5"/>
</dbReference>
<evidence type="ECO:0000256" key="1">
    <source>
        <dbReference type="ARBA" id="ARBA00004906"/>
    </source>
</evidence>
<evidence type="ECO:0000259" key="3">
    <source>
        <dbReference type="PROSITE" id="PS50097"/>
    </source>
</evidence>
<dbReference type="SUPFAM" id="SSF54695">
    <property type="entry name" value="POZ domain"/>
    <property type="match status" value="1"/>
</dbReference>
<dbReference type="AlphaFoldDB" id="A0A921QYF4"/>
<evidence type="ECO:0000313" key="5">
    <source>
        <dbReference type="EMBL" id="KAG0530669.1"/>
    </source>
</evidence>
<sequence length="325" mass="36074">MSTSSAKMVTGWHVLKIEGYSRTKGLPGRRSIQSSTFIVGGHSWYIGYFPGGMGSLGLGNTDYVSVQLNLHHPAASAEVFTQFKFSLLDHAGESVYSRSPYSGTNSIFTFSSKTISHGISGFIKKTELESLYVKDDSFKIRCDVTVIKDIHGEDDPVALLDSQVGGDVTFEVGGNIFTAHRSSVFMAQLFGPMKEKTANHVRIDDMDARVFKAMLRFMYTDMLPDMEEDEKTVMSQHLLVAADRYNMERLKLICEDMLRKRINTDIVATTLVLAEQHGCCGLKDVCFKFLISPGNLKTVMANDSFQYLKNSCPSLLDELLANVAP</sequence>
<dbReference type="InterPro" id="IPR000210">
    <property type="entry name" value="BTB/POZ_dom"/>
</dbReference>
<reference evidence="5" key="1">
    <citation type="journal article" date="2019" name="BMC Genomics">
        <title>A new reference genome for Sorghum bicolor reveals high levels of sequence similarity between sweet and grain genotypes: implications for the genetics of sugar metabolism.</title>
        <authorList>
            <person name="Cooper E.A."/>
            <person name="Brenton Z.W."/>
            <person name="Flinn B.S."/>
            <person name="Jenkins J."/>
            <person name="Shu S."/>
            <person name="Flowers D."/>
            <person name="Luo F."/>
            <person name="Wang Y."/>
            <person name="Xia P."/>
            <person name="Barry K."/>
            <person name="Daum C."/>
            <person name="Lipzen A."/>
            <person name="Yoshinaga Y."/>
            <person name="Schmutz J."/>
            <person name="Saski C."/>
            <person name="Vermerris W."/>
            <person name="Kresovich S."/>
        </authorList>
    </citation>
    <scope>NUCLEOTIDE SEQUENCE</scope>
</reference>
<dbReference type="Pfam" id="PF00651">
    <property type="entry name" value="BTB"/>
    <property type="match status" value="1"/>
</dbReference>
<evidence type="ECO:0000313" key="6">
    <source>
        <dbReference type="Proteomes" id="UP000807115"/>
    </source>
</evidence>
<dbReference type="Pfam" id="PF24570">
    <property type="entry name" value="BACK_BPM_SPOP"/>
    <property type="match status" value="1"/>
</dbReference>
<dbReference type="PANTHER" id="PTHR26379">
    <property type="entry name" value="BTB/POZ AND MATH DOMAIN-CONTAINING PROTEIN 1"/>
    <property type="match status" value="1"/>
</dbReference>
<organism evidence="5 6">
    <name type="scientific">Sorghum bicolor</name>
    <name type="common">Sorghum</name>
    <name type="synonym">Sorghum vulgare</name>
    <dbReference type="NCBI Taxonomy" id="4558"/>
    <lineage>
        <taxon>Eukaryota</taxon>
        <taxon>Viridiplantae</taxon>
        <taxon>Streptophyta</taxon>
        <taxon>Embryophyta</taxon>
        <taxon>Tracheophyta</taxon>
        <taxon>Spermatophyta</taxon>
        <taxon>Magnoliopsida</taxon>
        <taxon>Liliopsida</taxon>
        <taxon>Poales</taxon>
        <taxon>Poaceae</taxon>
        <taxon>PACMAD clade</taxon>
        <taxon>Panicoideae</taxon>
        <taxon>Andropogonodae</taxon>
        <taxon>Andropogoneae</taxon>
        <taxon>Sorghinae</taxon>
        <taxon>Sorghum</taxon>
    </lineage>
</organism>
<evidence type="ECO:0000259" key="4">
    <source>
        <dbReference type="PROSITE" id="PS50144"/>
    </source>
</evidence>
<dbReference type="PROSITE" id="PS50097">
    <property type="entry name" value="BTB"/>
    <property type="match status" value="1"/>
</dbReference>
<dbReference type="EMBL" id="CM027684">
    <property type="protein sequence ID" value="KAG0530669.1"/>
    <property type="molecule type" value="Genomic_DNA"/>
</dbReference>
<comment type="similarity">
    <text evidence="2">Belongs to the Tdpoz family.</text>
</comment>
<dbReference type="InterPro" id="IPR002083">
    <property type="entry name" value="MATH/TRAF_dom"/>
</dbReference>
<comment type="pathway">
    <text evidence="1">Protein modification; protein ubiquitination.</text>
</comment>
<dbReference type="InterPro" id="IPR011333">
    <property type="entry name" value="SKP1/BTB/POZ_sf"/>
</dbReference>
<comment type="caution">
    <text evidence="5">The sequence shown here is derived from an EMBL/GenBank/DDBJ whole genome shotgun (WGS) entry which is preliminary data.</text>
</comment>
<dbReference type="Gene3D" id="2.60.210.10">
    <property type="entry name" value="Apoptosis, Tumor Necrosis Factor Receptor Associated Protein 2, Chain A"/>
    <property type="match status" value="1"/>
</dbReference>
<dbReference type="SUPFAM" id="SSF49599">
    <property type="entry name" value="TRAF domain-like"/>
    <property type="match status" value="1"/>
</dbReference>
<name>A0A921QYF4_SORBI</name>
<dbReference type="Pfam" id="PF22486">
    <property type="entry name" value="MATH_2"/>
    <property type="match status" value="1"/>
</dbReference>
<dbReference type="CDD" id="cd00121">
    <property type="entry name" value="MATH"/>
    <property type="match status" value="1"/>
</dbReference>
<evidence type="ECO:0000256" key="2">
    <source>
        <dbReference type="ARBA" id="ARBA00010846"/>
    </source>
</evidence>
<feature type="domain" description="MATH" evidence="4">
    <location>
        <begin position="10"/>
        <end position="144"/>
    </location>
</feature>
<dbReference type="PANTHER" id="PTHR26379:SF483">
    <property type="entry name" value="OS11G0619800 PROTEIN"/>
    <property type="match status" value="1"/>
</dbReference>
<accession>A0A921QYF4</accession>
<dbReference type="Gene3D" id="1.25.40.420">
    <property type="match status" value="1"/>
</dbReference>
<protein>
    <recommendedName>
        <fullName evidence="7">BTB domain-containing protein</fullName>
    </recommendedName>
</protein>
<evidence type="ECO:0008006" key="7">
    <source>
        <dbReference type="Google" id="ProtNLM"/>
    </source>
</evidence>
<dbReference type="GO" id="GO:0016567">
    <property type="term" value="P:protein ubiquitination"/>
    <property type="evidence" value="ECO:0007669"/>
    <property type="project" value="InterPro"/>
</dbReference>
<dbReference type="InterPro" id="IPR008974">
    <property type="entry name" value="TRAF-like"/>
</dbReference>
<dbReference type="Gene3D" id="3.30.710.10">
    <property type="entry name" value="Potassium Channel Kv1.1, Chain A"/>
    <property type="match status" value="1"/>
</dbReference>
<dbReference type="InterPro" id="IPR056423">
    <property type="entry name" value="BACK_BPM_SPOP"/>
</dbReference>
<feature type="domain" description="BTB" evidence="3">
    <location>
        <begin position="166"/>
        <end position="227"/>
    </location>
</feature>